<keyword evidence="3 8" id="KW-0812">Transmembrane</keyword>
<comment type="subcellular location">
    <subcellularLocation>
        <location evidence="1">Membrane</location>
        <topology evidence="1">Multi-pass membrane protein</topology>
    </subcellularLocation>
</comment>
<keyword evidence="4 10" id="KW-1133">Transmembrane helix</keyword>
<evidence type="ECO:0000256" key="7">
    <source>
        <dbReference type="PIRSR" id="PIRSR600175-2"/>
    </source>
</evidence>
<dbReference type="GO" id="GO:0035725">
    <property type="term" value="P:sodium ion transmembrane transport"/>
    <property type="evidence" value="ECO:0007669"/>
    <property type="project" value="TreeGrafter"/>
</dbReference>
<gene>
    <name evidence="11" type="primary">Slc6a19_1</name>
    <name evidence="11" type="ORF">EYF80_003489</name>
</gene>
<dbReference type="Pfam" id="PF00209">
    <property type="entry name" value="SNF"/>
    <property type="match status" value="4"/>
</dbReference>
<keyword evidence="6" id="KW-0915">Sodium</keyword>
<feature type="transmembrane region" description="Helical" evidence="10">
    <location>
        <begin position="657"/>
        <end position="679"/>
    </location>
</feature>
<evidence type="ECO:0000313" key="12">
    <source>
        <dbReference type="Proteomes" id="UP000314294"/>
    </source>
</evidence>
<evidence type="ECO:0000256" key="2">
    <source>
        <dbReference type="ARBA" id="ARBA00022448"/>
    </source>
</evidence>
<feature type="transmembrane region" description="Helical" evidence="10">
    <location>
        <begin position="346"/>
        <end position="368"/>
    </location>
</feature>
<feature type="transmembrane region" description="Helical" evidence="10">
    <location>
        <begin position="315"/>
        <end position="334"/>
    </location>
</feature>
<evidence type="ECO:0000313" key="11">
    <source>
        <dbReference type="EMBL" id="TNN86072.1"/>
    </source>
</evidence>
<protein>
    <recommendedName>
        <fullName evidence="8">Transporter</fullName>
    </recommendedName>
</protein>
<name>A0A4Z2J9G9_9TELE</name>
<evidence type="ECO:0000256" key="9">
    <source>
        <dbReference type="SAM" id="MobiDB-lite"/>
    </source>
</evidence>
<evidence type="ECO:0000256" key="5">
    <source>
        <dbReference type="ARBA" id="ARBA00023136"/>
    </source>
</evidence>
<keyword evidence="2 8" id="KW-0813">Transport</keyword>
<feature type="transmembrane region" description="Helical" evidence="10">
    <location>
        <begin position="608"/>
        <end position="627"/>
    </location>
</feature>
<keyword evidence="5 10" id="KW-0472">Membrane</keyword>
<comment type="similarity">
    <text evidence="8">Belongs to the sodium:neurotransmitter symporter (SNF) (TC 2.A.22) family.</text>
</comment>
<comment type="caution">
    <text evidence="11">The sequence shown here is derived from an EMBL/GenBank/DDBJ whole genome shotgun (WGS) entry which is preliminary data.</text>
</comment>
<dbReference type="EMBL" id="SRLO01000017">
    <property type="protein sequence ID" value="TNN86072.1"/>
    <property type="molecule type" value="Genomic_DNA"/>
</dbReference>
<feature type="transmembrane region" description="Helical" evidence="10">
    <location>
        <begin position="120"/>
        <end position="138"/>
    </location>
</feature>
<dbReference type="GO" id="GO:0015175">
    <property type="term" value="F:neutral L-amino acid transmembrane transporter activity"/>
    <property type="evidence" value="ECO:0007669"/>
    <property type="project" value="TreeGrafter"/>
</dbReference>
<feature type="transmembrane region" description="Helical" evidence="10">
    <location>
        <begin position="199"/>
        <end position="220"/>
    </location>
</feature>
<feature type="binding site" evidence="6">
    <location>
        <position position="97"/>
    </location>
    <ligand>
        <name>Na(+)</name>
        <dbReference type="ChEBI" id="CHEBI:29101"/>
        <label>1</label>
    </ligand>
</feature>
<dbReference type="InterPro" id="IPR037272">
    <property type="entry name" value="SNS_sf"/>
</dbReference>
<keyword evidence="6" id="KW-0479">Metal-binding</keyword>
<dbReference type="SUPFAM" id="SSF161070">
    <property type="entry name" value="SNF-like"/>
    <property type="match status" value="2"/>
</dbReference>
<keyword evidence="7" id="KW-1015">Disulfide bond</keyword>
<evidence type="ECO:0000256" key="10">
    <source>
        <dbReference type="SAM" id="Phobius"/>
    </source>
</evidence>
<evidence type="ECO:0000256" key="6">
    <source>
        <dbReference type="PIRSR" id="PIRSR600175-1"/>
    </source>
</evidence>
<evidence type="ECO:0000256" key="4">
    <source>
        <dbReference type="ARBA" id="ARBA00022989"/>
    </source>
</evidence>
<evidence type="ECO:0000256" key="8">
    <source>
        <dbReference type="RuleBase" id="RU003732"/>
    </source>
</evidence>
<keyword evidence="8" id="KW-0769">Symport</keyword>
<dbReference type="Proteomes" id="UP000314294">
    <property type="component" value="Unassembled WGS sequence"/>
</dbReference>
<dbReference type="PANTHER" id="PTHR11616:SF125">
    <property type="entry name" value="SODIUM-DEPENDENT NEUTRAL AMINO ACID TRANSPORTER B(0)AT1"/>
    <property type="match status" value="1"/>
</dbReference>
<feature type="transmembrane region" description="Helical" evidence="10">
    <location>
        <begin position="226"/>
        <end position="243"/>
    </location>
</feature>
<feature type="binding site" evidence="6">
    <location>
        <position position="386"/>
    </location>
    <ligand>
        <name>Na(+)</name>
        <dbReference type="ChEBI" id="CHEBI:29101"/>
        <label>1</label>
    </ligand>
</feature>
<dbReference type="PROSITE" id="PS50267">
    <property type="entry name" value="NA_NEUROTRAN_SYMP_3"/>
    <property type="match status" value="1"/>
</dbReference>
<feature type="transmembrane region" description="Helical" evidence="10">
    <location>
        <begin position="491"/>
        <end position="512"/>
    </location>
</feature>
<dbReference type="PANTHER" id="PTHR11616">
    <property type="entry name" value="SODIUM/CHLORIDE DEPENDENT TRANSPORTER"/>
    <property type="match status" value="1"/>
</dbReference>
<dbReference type="GO" id="GO:0015293">
    <property type="term" value="F:symporter activity"/>
    <property type="evidence" value="ECO:0007669"/>
    <property type="project" value="UniProtKB-KW"/>
</dbReference>
<feature type="transmembrane region" description="Helical" evidence="10">
    <location>
        <begin position="91"/>
        <end position="108"/>
    </location>
</feature>
<organism evidence="11 12">
    <name type="scientific">Liparis tanakae</name>
    <name type="common">Tanaka's snailfish</name>
    <dbReference type="NCBI Taxonomy" id="230148"/>
    <lineage>
        <taxon>Eukaryota</taxon>
        <taxon>Metazoa</taxon>
        <taxon>Chordata</taxon>
        <taxon>Craniata</taxon>
        <taxon>Vertebrata</taxon>
        <taxon>Euteleostomi</taxon>
        <taxon>Actinopterygii</taxon>
        <taxon>Neopterygii</taxon>
        <taxon>Teleostei</taxon>
        <taxon>Neoteleostei</taxon>
        <taxon>Acanthomorphata</taxon>
        <taxon>Eupercaria</taxon>
        <taxon>Perciformes</taxon>
        <taxon>Cottioidei</taxon>
        <taxon>Cottales</taxon>
        <taxon>Liparidae</taxon>
        <taxon>Liparis</taxon>
    </lineage>
</organism>
<feature type="transmembrane region" description="Helical" evidence="10">
    <location>
        <begin position="380"/>
        <end position="401"/>
    </location>
</feature>
<feature type="region of interest" description="Disordered" evidence="9">
    <location>
        <begin position="1"/>
        <end position="34"/>
    </location>
</feature>
<sequence length="712" mass="79731">MKEPCALSAPARVSVRSSPGNDNKPGSPSALGRAACNSRRTRGDWIIATDNMRLVVSNPELEDRIPSHEDLELMEKVESEDRPKWDNKTQYLLTCVGFCVGLGNVWRFPYLCQSHGGGAFMIPFLILLVLEGIPLLYLEFAIGQRLRMGSVGVWSSIHPYLTGVDLVSECKRSSSVDYFWYRETLNTSTSIEESGGLQWWMVLCLAAAWSVLYLCCIRGIETTGKAVYVTSTLPYVVLTIFLIRGLTMKGSGVEGTGLAFIVFTEAITKMPLSPLWAVLFFIMLFCLGLSTMFGAIEGVVVAIQDFKIFPKWPKEVITGIVCLSSFLIALIFTLKSGNYWLALFDSYAGSIPLLIIAFCEMVAVAYVYGIESNNCEQDAVLISITNGLTSVYSATVIYSIIGFRATQNFDDCTTDNILKLMNTFNYPENIITENNYNEFLSNLNQTHPDIIQGLQLQTCDLQVFLSQGVEGTGLAFIVFTEAIIKMPISPLWAVLFFAMLFCLGLSTMFGNMEAVMVPLQDLNVLPPTWPKEILCALTCIISLGFGLIFSLPSGNYWLALFDNYAGSIPLLVIGFCEMITVVYIYGIDRFNKDIEFMIGHKPNMFWQVTWRFVSPLIMVVILVFYFITQISKNLTYLVWDQEAESFPTLAIRPYPSWVYIIIFILAGIPTLVIPVVALYKFIQKKCCKQKDYSDDTLNTISAKIQRSDEIKI</sequence>
<reference evidence="11 12" key="1">
    <citation type="submission" date="2019-03" db="EMBL/GenBank/DDBJ databases">
        <title>First draft genome of Liparis tanakae, snailfish: a comprehensive survey of snailfish specific genes.</title>
        <authorList>
            <person name="Kim W."/>
            <person name="Song I."/>
            <person name="Jeong J.-H."/>
            <person name="Kim D."/>
            <person name="Kim S."/>
            <person name="Ryu S."/>
            <person name="Song J.Y."/>
            <person name="Lee S.K."/>
        </authorList>
    </citation>
    <scope>NUCLEOTIDE SEQUENCE [LARGE SCALE GENOMIC DNA]</scope>
    <source>
        <tissue evidence="11">Muscle</tissue>
    </source>
</reference>
<feature type="transmembrane region" description="Helical" evidence="10">
    <location>
        <begin position="564"/>
        <end position="587"/>
    </location>
</feature>
<dbReference type="AlphaFoldDB" id="A0A4Z2J9G9"/>
<dbReference type="GO" id="GO:0031526">
    <property type="term" value="C:brush border membrane"/>
    <property type="evidence" value="ECO:0007669"/>
    <property type="project" value="TreeGrafter"/>
</dbReference>
<feature type="transmembrane region" description="Helical" evidence="10">
    <location>
        <begin position="278"/>
        <end position="303"/>
    </location>
</feature>
<feature type="disulfide bond" evidence="7">
    <location>
        <begin position="204"/>
        <end position="216"/>
    </location>
</feature>
<evidence type="ECO:0000256" key="1">
    <source>
        <dbReference type="ARBA" id="ARBA00004141"/>
    </source>
</evidence>
<dbReference type="PRINTS" id="PR00176">
    <property type="entry name" value="NANEUSMPORT"/>
</dbReference>
<dbReference type="InterPro" id="IPR000175">
    <property type="entry name" value="Na/ntran_symport"/>
</dbReference>
<proteinExistence type="inferred from homology"/>
<dbReference type="GO" id="GO:0046872">
    <property type="term" value="F:metal ion binding"/>
    <property type="evidence" value="ECO:0007669"/>
    <property type="project" value="UniProtKB-KW"/>
</dbReference>
<feature type="binding site" evidence="6">
    <location>
        <position position="104"/>
    </location>
    <ligand>
        <name>Na(+)</name>
        <dbReference type="ChEBI" id="CHEBI:29101"/>
        <label>1</label>
    </ligand>
</feature>
<keyword evidence="12" id="KW-1185">Reference proteome</keyword>
<evidence type="ECO:0000256" key="3">
    <source>
        <dbReference type="ARBA" id="ARBA00022692"/>
    </source>
</evidence>
<feature type="binding site" evidence="6">
    <location>
        <position position="503"/>
    </location>
    <ligand>
        <name>Na(+)</name>
        <dbReference type="ChEBI" id="CHEBI:29101"/>
        <label>1</label>
    </ligand>
</feature>
<feature type="binding site" evidence="6">
    <location>
        <position position="100"/>
    </location>
    <ligand>
        <name>Na(+)</name>
        <dbReference type="ChEBI" id="CHEBI:29101"/>
        <label>1</label>
    </ligand>
</feature>
<feature type="transmembrane region" description="Helical" evidence="10">
    <location>
        <begin position="533"/>
        <end position="552"/>
    </location>
</feature>
<accession>A0A4Z2J9G9</accession>
<feature type="compositionally biased region" description="Polar residues" evidence="9">
    <location>
        <begin position="15"/>
        <end position="26"/>
    </location>
</feature>
<dbReference type="OrthoDB" id="6581954at2759"/>
<dbReference type="PROSITE" id="PS00610">
    <property type="entry name" value="NA_NEUROTRAN_SYMP_1"/>
    <property type="match status" value="1"/>
</dbReference>